<keyword evidence="3" id="KW-1185">Reference proteome</keyword>
<dbReference type="SUPFAM" id="SSF53474">
    <property type="entry name" value="alpha/beta-Hydrolases"/>
    <property type="match status" value="1"/>
</dbReference>
<proteinExistence type="predicted"/>
<dbReference type="InterPro" id="IPR051321">
    <property type="entry name" value="PHA/PHB_synthase"/>
</dbReference>
<dbReference type="PIRSF" id="PIRSF020818">
    <property type="entry name" value="PHB_depoly_PhaZ"/>
    <property type="match status" value="1"/>
</dbReference>
<dbReference type="Gene3D" id="3.40.50.1820">
    <property type="entry name" value="alpha/beta hydrolase"/>
    <property type="match status" value="1"/>
</dbReference>
<protein>
    <submittedName>
        <fullName evidence="2">Polyhydroxyalkanoate depolymerase</fullName>
    </submittedName>
</protein>
<name>A0ABV7L1B0_9PROT</name>
<evidence type="ECO:0000313" key="3">
    <source>
        <dbReference type="Proteomes" id="UP001595528"/>
    </source>
</evidence>
<comment type="caution">
    <text evidence="2">The sequence shown here is derived from an EMBL/GenBank/DDBJ whole genome shotgun (WGS) entry which is preliminary data.</text>
</comment>
<dbReference type="RefSeq" id="WP_379901503.1">
    <property type="nucleotide sequence ID" value="NZ_JBHRTR010000028.1"/>
</dbReference>
<accession>A0ABV7L1B0</accession>
<organism evidence="2 3">
    <name type="scientific">Marinibaculum pumilum</name>
    <dbReference type="NCBI Taxonomy" id="1766165"/>
    <lineage>
        <taxon>Bacteria</taxon>
        <taxon>Pseudomonadati</taxon>
        <taxon>Pseudomonadota</taxon>
        <taxon>Alphaproteobacteria</taxon>
        <taxon>Rhodospirillales</taxon>
        <taxon>Rhodospirillaceae</taxon>
        <taxon>Marinibaculum</taxon>
    </lineage>
</organism>
<dbReference type="NCBIfam" id="TIGR01849">
    <property type="entry name" value="PHB_depoly_PhaZ"/>
    <property type="match status" value="1"/>
</dbReference>
<dbReference type="Proteomes" id="UP001595528">
    <property type="component" value="Unassembled WGS sequence"/>
</dbReference>
<dbReference type="PANTHER" id="PTHR36837:SF4">
    <property type="entry name" value="BLR0908 PROTEIN"/>
    <property type="match status" value="1"/>
</dbReference>
<feature type="domain" description="PHB de-polymerase C-terminal" evidence="1">
    <location>
        <begin position="215"/>
        <end position="414"/>
    </location>
</feature>
<dbReference type="Pfam" id="PF06850">
    <property type="entry name" value="PHB_depo_C"/>
    <property type="match status" value="1"/>
</dbReference>
<dbReference type="EMBL" id="JBHRTR010000028">
    <property type="protein sequence ID" value="MFC3228415.1"/>
    <property type="molecule type" value="Genomic_DNA"/>
</dbReference>
<dbReference type="PANTHER" id="PTHR36837">
    <property type="entry name" value="POLY(3-HYDROXYALKANOATE) POLYMERASE SUBUNIT PHAC"/>
    <property type="match status" value="1"/>
</dbReference>
<reference evidence="3" key="1">
    <citation type="journal article" date="2019" name="Int. J. Syst. Evol. Microbiol.">
        <title>The Global Catalogue of Microorganisms (GCM) 10K type strain sequencing project: providing services to taxonomists for standard genome sequencing and annotation.</title>
        <authorList>
            <consortium name="The Broad Institute Genomics Platform"/>
            <consortium name="The Broad Institute Genome Sequencing Center for Infectious Disease"/>
            <person name="Wu L."/>
            <person name="Ma J."/>
        </authorList>
    </citation>
    <scope>NUCLEOTIDE SEQUENCE [LARGE SCALE GENOMIC DNA]</scope>
    <source>
        <strain evidence="3">KCTC 42964</strain>
    </source>
</reference>
<dbReference type="InterPro" id="IPR010915">
    <property type="entry name" value="PHB_depoly_PhaZ"/>
</dbReference>
<gene>
    <name evidence="2" type="ORF">ACFOGJ_14320</name>
</gene>
<evidence type="ECO:0000259" key="1">
    <source>
        <dbReference type="Pfam" id="PF06850"/>
    </source>
</evidence>
<dbReference type="InterPro" id="IPR009656">
    <property type="entry name" value="PHB_depo_C"/>
</dbReference>
<evidence type="ECO:0000313" key="2">
    <source>
        <dbReference type="EMBL" id="MFC3228415.1"/>
    </source>
</evidence>
<sequence>MHYLAYEIQSNLAAPMRALARRAVETADGWTMGTLDGWMGGLPAWRAMTAGWALLADTKLSHRRPPFGIDSVPVGRRQVAVREEAALTTPFGTLLRFAKEGAPTANGGEAPQPKVLVVAPLSGHFATLLRGTVRTLLREHDVYITDWHNARDVPLAAGRFGFDEYVEHLMTYLRHLGPNTHVVAVCQPCVQALVAVALMAEARDPAQPASLTLMAGPVDTRINPTEVNHLATERSIDWFERNLIATVPPCHPGAGRKVYPGYMQLMAFMAMNPDRHVKAHGDLFRHLANGDREKAQAVRVFYDEYFAVLDLTAEFYLETVQKVFQEAQLATGELTFRGQKVKPAAIRRTALLTVEGERDDICSMGQTVAAHDLCTGLKPYLKRHHLQADVGHYGVFNGRRWEGQIYPIVRNLILSAE</sequence>
<dbReference type="InterPro" id="IPR029058">
    <property type="entry name" value="AB_hydrolase_fold"/>
</dbReference>